<evidence type="ECO:0000256" key="1">
    <source>
        <dbReference type="SAM" id="MobiDB-lite"/>
    </source>
</evidence>
<dbReference type="AlphaFoldDB" id="X8DQ68"/>
<evidence type="ECO:0000313" key="3">
    <source>
        <dbReference type="Proteomes" id="UP000023351"/>
    </source>
</evidence>
<sequence>MTKLLLERGVNPNSSESGSQPDSSQEVTLGRRTGNPQQG</sequence>
<organism evidence="2 3">
    <name type="scientific">Mycobacteroides abscessus subsp. bolletii 1513</name>
    <dbReference type="NCBI Taxonomy" id="1299321"/>
    <lineage>
        <taxon>Bacteria</taxon>
        <taxon>Bacillati</taxon>
        <taxon>Actinomycetota</taxon>
        <taxon>Actinomycetes</taxon>
        <taxon>Mycobacteriales</taxon>
        <taxon>Mycobacteriaceae</taxon>
        <taxon>Mycobacteroides</taxon>
        <taxon>Mycobacteroides abscessus</taxon>
    </lineage>
</organism>
<dbReference type="Proteomes" id="UP000023351">
    <property type="component" value="Unassembled WGS sequence"/>
</dbReference>
<protein>
    <submittedName>
        <fullName evidence="2">Uncharacterized protein</fullName>
    </submittedName>
</protein>
<comment type="caution">
    <text evidence="2">The sequence shown here is derived from an EMBL/GenBank/DDBJ whole genome shotgun (WGS) entry which is preliminary data.</text>
</comment>
<dbReference type="EMBL" id="JAOJ01000002">
    <property type="protein sequence ID" value="EUA69660.1"/>
    <property type="molecule type" value="Genomic_DNA"/>
</dbReference>
<dbReference type="PATRIC" id="fig|1299321.3.peg.3161"/>
<reference evidence="2 3" key="1">
    <citation type="submission" date="2013-12" db="EMBL/GenBank/DDBJ databases">
        <authorList>
            <person name="Zelazny A."/>
            <person name="Olivier K."/>
            <person name="Holland S."/>
            <person name="Lenaerts A."/>
            <person name="Ordway D."/>
            <person name="DeGroote M.A."/>
            <person name="Parker T."/>
            <person name="Sizemore C."/>
            <person name="Tallon L.J."/>
            <person name="Sadzewicz L.K."/>
            <person name="Sengamalay N."/>
            <person name="Fraser C.M."/>
            <person name="Hine E."/>
            <person name="Shefchek K.A."/>
            <person name="Das S.P."/>
            <person name="Tettelin H."/>
        </authorList>
    </citation>
    <scope>NUCLEOTIDE SEQUENCE [LARGE SCALE GENOMIC DNA]</scope>
    <source>
        <strain evidence="2 3">1513</strain>
    </source>
</reference>
<name>X8DQ68_9MYCO</name>
<feature type="compositionally biased region" description="Low complexity" evidence="1">
    <location>
        <begin position="14"/>
        <end position="26"/>
    </location>
</feature>
<proteinExistence type="predicted"/>
<feature type="region of interest" description="Disordered" evidence="1">
    <location>
        <begin position="1"/>
        <end position="39"/>
    </location>
</feature>
<accession>X8DQ68</accession>
<evidence type="ECO:0000313" key="2">
    <source>
        <dbReference type="EMBL" id="EUA69660.1"/>
    </source>
</evidence>
<gene>
    <name evidence="2" type="ORF">I540_3290</name>
</gene>